<dbReference type="PRINTS" id="PR01437">
    <property type="entry name" value="NUOXDRDTASE4"/>
</dbReference>
<feature type="transmembrane region" description="Helical" evidence="7">
    <location>
        <begin position="379"/>
        <end position="400"/>
    </location>
</feature>
<evidence type="ECO:0000256" key="3">
    <source>
        <dbReference type="ARBA" id="ARBA00022692"/>
    </source>
</evidence>
<feature type="transmembrane region" description="Helical" evidence="7">
    <location>
        <begin position="412"/>
        <end position="432"/>
    </location>
</feature>
<feature type="transmembrane region" description="Helical" evidence="7">
    <location>
        <begin position="340"/>
        <end position="358"/>
    </location>
</feature>
<dbReference type="RefSeq" id="WP_338601145.1">
    <property type="nucleotide sequence ID" value="NZ_AP028679.1"/>
</dbReference>
<protein>
    <submittedName>
        <fullName evidence="9">NADH dehydrogenase subunit M</fullName>
    </submittedName>
</protein>
<dbReference type="GO" id="GO:0048039">
    <property type="term" value="F:ubiquinone binding"/>
    <property type="evidence" value="ECO:0007669"/>
    <property type="project" value="TreeGrafter"/>
</dbReference>
<feature type="transmembrane region" description="Helical" evidence="7">
    <location>
        <begin position="217"/>
        <end position="239"/>
    </location>
</feature>
<feature type="transmembrane region" description="Helical" evidence="7">
    <location>
        <begin position="457"/>
        <end position="475"/>
    </location>
</feature>
<dbReference type="GO" id="GO:0008137">
    <property type="term" value="F:NADH dehydrogenase (ubiquinone) activity"/>
    <property type="evidence" value="ECO:0007669"/>
    <property type="project" value="InterPro"/>
</dbReference>
<comment type="subcellular location">
    <subcellularLocation>
        <location evidence="1">Endomembrane system</location>
        <topology evidence="1">Multi-pass membrane protein</topology>
    </subcellularLocation>
    <subcellularLocation>
        <location evidence="6">Membrane</location>
        <topology evidence="6">Multi-pass membrane protein</topology>
    </subcellularLocation>
</comment>
<evidence type="ECO:0000256" key="6">
    <source>
        <dbReference type="RuleBase" id="RU000320"/>
    </source>
</evidence>
<evidence type="ECO:0000256" key="2">
    <source>
        <dbReference type="ARBA" id="ARBA00009025"/>
    </source>
</evidence>
<comment type="similarity">
    <text evidence="2">Belongs to the complex I subunit 4 family.</text>
</comment>
<dbReference type="GO" id="GO:0012505">
    <property type="term" value="C:endomembrane system"/>
    <property type="evidence" value="ECO:0007669"/>
    <property type="project" value="UniProtKB-SubCell"/>
</dbReference>
<evidence type="ECO:0000259" key="8">
    <source>
        <dbReference type="Pfam" id="PF00361"/>
    </source>
</evidence>
<dbReference type="AlphaFoldDB" id="A0AAU9EIZ3"/>
<dbReference type="GO" id="GO:0003954">
    <property type="term" value="F:NADH dehydrogenase activity"/>
    <property type="evidence" value="ECO:0007669"/>
    <property type="project" value="TreeGrafter"/>
</dbReference>
<keyword evidence="4 7" id="KW-1133">Transmembrane helix</keyword>
<evidence type="ECO:0000313" key="10">
    <source>
        <dbReference type="Proteomes" id="UP001366166"/>
    </source>
</evidence>
<sequence length="502" mass="52871">MFAVPLLSLLIFLPLGGGLLALACGARVRAARGTALVVSLVELGLTSGLLALAGSPQAGQGAWLLSESRAWLPALGIQYALGLDGVSLLLVLLTALLQVLCVLVSWRQIDERPGLYYLLLLLMQTGVNGLFLAQDLFLFYLFWELQLIPMFFLVGMWGHERRVFASFKLVLFTLAGSLMLLLGILGLYAAHGAQSGTYTFSLAALAAAPPAANIQGWLMAAMLIGFAVKVPLVPLHTWLPEAHTQAPTAGSVLLAGVLLKTGAYAIFRVALPVLPSAAALAAPVLVGLALAGVFYAAWIARAQRDLKRLVAYSSITHLGLVVLGLAAWNLMSVSGAVLQMINHGLSTSALFILAGLLQQRLDSRSLEDMGGLWTAMPRFSAFFLFFAMASLGLPGLNNFVGELLVLLGTYRAYPAAAVAGFVGLAVGVMYVLKMVQATIFGPAQPGPPPPDLNGREALILGVLAVAVLFIGLHPGPVLELIEGPVKALMSPGQQVALAIFQP</sequence>
<keyword evidence="5 7" id="KW-0472">Membrane</keyword>
<feature type="transmembrane region" description="Helical" evidence="7">
    <location>
        <begin position="169"/>
        <end position="190"/>
    </location>
</feature>
<evidence type="ECO:0000313" key="9">
    <source>
        <dbReference type="EMBL" id="BEQ15965.1"/>
    </source>
</evidence>
<accession>A0AAU9EIZ3</accession>
<dbReference type="InterPro" id="IPR010227">
    <property type="entry name" value="NADH_Q_OxRdtase_chainM/4"/>
</dbReference>
<dbReference type="NCBIfam" id="TIGR01972">
    <property type="entry name" value="NDH_I_M"/>
    <property type="match status" value="1"/>
</dbReference>
<feature type="transmembrane region" description="Helical" evidence="7">
    <location>
        <begin position="251"/>
        <end position="271"/>
    </location>
</feature>
<feature type="transmembrane region" description="Helical" evidence="7">
    <location>
        <begin position="79"/>
        <end position="103"/>
    </location>
</feature>
<gene>
    <name evidence="9" type="primary">nuoM-2</name>
    <name evidence="9" type="ORF">FAK_30310</name>
</gene>
<evidence type="ECO:0000256" key="5">
    <source>
        <dbReference type="ARBA" id="ARBA00023136"/>
    </source>
</evidence>
<dbReference type="GO" id="GO:0016020">
    <property type="term" value="C:membrane"/>
    <property type="evidence" value="ECO:0007669"/>
    <property type="project" value="UniProtKB-SubCell"/>
</dbReference>
<evidence type="ECO:0000256" key="4">
    <source>
        <dbReference type="ARBA" id="ARBA00022989"/>
    </source>
</evidence>
<dbReference type="Pfam" id="PF00361">
    <property type="entry name" value="Proton_antipo_M"/>
    <property type="match status" value="1"/>
</dbReference>
<evidence type="ECO:0000256" key="1">
    <source>
        <dbReference type="ARBA" id="ARBA00004127"/>
    </source>
</evidence>
<dbReference type="PANTHER" id="PTHR43507:SF1">
    <property type="entry name" value="NADH-UBIQUINONE OXIDOREDUCTASE CHAIN 4"/>
    <property type="match status" value="1"/>
</dbReference>
<feature type="transmembrane region" description="Helical" evidence="7">
    <location>
        <begin position="309"/>
        <end position="328"/>
    </location>
</feature>
<organism evidence="9 10">
    <name type="scientific">Desulfoferula mesophila</name>
    <dbReference type="NCBI Taxonomy" id="3058419"/>
    <lineage>
        <taxon>Bacteria</taxon>
        <taxon>Pseudomonadati</taxon>
        <taxon>Thermodesulfobacteriota</taxon>
        <taxon>Desulfarculia</taxon>
        <taxon>Desulfarculales</taxon>
        <taxon>Desulfarculaceae</taxon>
        <taxon>Desulfoferula</taxon>
    </lineage>
</organism>
<name>A0AAU9EIZ3_9BACT</name>
<feature type="domain" description="NADH:quinone oxidoreductase/Mrp antiporter transmembrane" evidence="8">
    <location>
        <begin position="133"/>
        <end position="420"/>
    </location>
</feature>
<feature type="transmembrane region" description="Helical" evidence="7">
    <location>
        <begin position="115"/>
        <end position="133"/>
    </location>
</feature>
<keyword evidence="10" id="KW-1185">Reference proteome</keyword>
<feature type="transmembrane region" description="Helical" evidence="7">
    <location>
        <begin position="139"/>
        <end position="157"/>
    </location>
</feature>
<feature type="transmembrane region" description="Helical" evidence="7">
    <location>
        <begin position="277"/>
        <end position="297"/>
    </location>
</feature>
<evidence type="ECO:0000256" key="7">
    <source>
        <dbReference type="SAM" id="Phobius"/>
    </source>
</evidence>
<proteinExistence type="inferred from homology"/>
<dbReference type="Proteomes" id="UP001366166">
    <property type="component" value="Chromosome"/>
</dbReference>
<reference evidence="10" key="1">
    <citation type="journal article" date="2023" name="Arch. Microbiol.">
        <title>Desulfoferula mesophilus gen. nov. sp. nov., a mesophilic sulfate-reducing bacterium isolated from a brackish lake sediment.</title>
        <authorList>
            <person name="Watanabe T."/>
            <person name="Yabe T."/>
            <person name="Tsuji J.M."/>
            <person name="Fukui M."/>
        </authorList>
    </citation>
    <scope>NUCLEOTIDE SEQUENCE [LARGE SCALE GENOMIC DNA]</scope>
    <source>
        <strain evidence="10">12FAK</strain>
    </source>
</reference>
<dbReference type="KEGG" id="dmp:FAK_30310"/>
<dbReference type="InterPro" id="IPR003918">
    <property type="entry name" value="NADH_UbQ_OxRdtase"/>
</dbReference>
<dbReference type="PANTHER" id="PTHR43507">
    <property type="entry name" value="NADH-UBIQUINONE OXIDOREDUCTASE CHAIN 4"/>
    <property type="match status" value="1"/>
</dbReference>
<dbReference type="InterPro" id="IPR001750">
    <property type="entry name" value="ND/Mrp_TM"/>
</dbReference>
<dbReference type="EMBL" id="AP028679">
    <property type="protein sequence ID" value="BEQ15965.1"/>
    <property type="molecule type" value="Genomic_DNA"/>
</dbReference>
<dbReference type="GO" id="GO:0015990">
    <property type="term" value="P:electron transport coupled proton transport"/>
    <property type="evidence" value="ECO:0007669"/>
    <property type="project" value="TreeGrafter"/>
</dbReference>
<dbReference type="GO" id="GO:0042773">
    <property type="term" value="P:ATP synthesis coupled electron transport"/>
    <property type="evidence" value="ECO:0007669"/>
    <property type="project" value="InterPro"/>
</dbReference>
<keyword evidence="3 6" id="KW-0812">Transmembrane</keyword>